<sequence>MMEVTVLMSWKLSQDWLELYGSQKCRSKYTGLQGLLSLAVCRAASSEVSLSHGRVIWIVVAFARARAQWNLLRSYHLPNSGLTENISGVMDLRKR</sequence>
<accession>A0A8J8T088</accession>
<dbReference type="EMBL" id="RRYP01012003">
    <property type="protein sequence ID" value="TNV77387.1"/>
    <property type="molecule type" value="Genomic_DNA"/>
</dbReference>
<evidence type="ECO:0000313" key="2">
    <source>
        <dbReference type="Proteomes" id="UP000785679"/>
    </source>
</evidence>
<comment type="caution">
    <text evidence="1">The sequence shown here is derived from an EMBL/GenBank/DDBJ whole genome shotgun (WGS) entry which is preliminary data.</text>
</comment>
<keyword evidence="2" id="KW-1185">Reference proteome</keyword>
<dbReference type="Proteomes" id="UP000785679">
    <property type="component" value="Unassembled WGS sequence"/>
</dbReference>
<proteinExistence type="predicted"/>
<evidence type="ECO:0000313" key="1">
    <source>
        <dbReference type="EMBL" id="TNV77387.1"/>
    </source>
</evidence>
<dbReference type="AlphaFoldDB" id="A0A8J8T088"/>
<name>A0A8J8T088_HALGN</name>
<organism evidence="1 2">
    <name type="scientific">Halteria grandinella</name>
    <dbReference type="NCBI Taxonomy" id="5974"/>
    <lineage>
        <taxon>Eukaryota</taxon>
        <taxon>Sar</taxon>
        <taxon>Alveolata</taxon>
        <taxon>Ciliophora</taxon>
        <taxon>Intramacronucleata</taxon>
        <taxon>Spirotrichea</taxon>
        <taxon>Stichotrichia</taxon>
        <taxon>Sporadotrichida</taxon>
        <taxon>Halteriidae</taxon>
        <taxon>Halteria</taxon>
    </lineage>
</organism>
<reference evidence="1" key="1">
    <citation type="submission" date="2019-06" db="EMBL/GenBank/DDBJ databases">
        <authorList>
            <person name="Zheng W."/>
        </authorList>
    </citation>
    <scope>NUCLEOTIDE SEQUENCE</scope>
    <source>
        <strain evidence="1">QDHG01</strain>
    </source>
</reference>
<gene>
    <name evidence="1" type="ORF">FGO68_gene365</name>
</gene>
<protein>
    <submittedName>
        <fullName evidence="1">Uncharacterized protein</fullName>
    </submittedName>
</protein>